<keyword evidence="1" id="KW-1133">Transmembrane helix</keyword>
<organism evidence="2">
    <name type="scientific">marine sediment metagenome</name>
    <dbReference type="NCBI Taxonomy" id="412755"/>
    <lineage>
        <taxon>unclassified sequences</taxon>
        <taxon>metagenomes</taxon>
        <taxon>ecological metagenomes</taxon>
    </lineage>
</organism>
<reference evidence="2" key="1">
    <citation type="journal article" date="2015" name="Nature">
        <title>Complex archaea that bridge the gap between prokaryotes and eukaryotes.</title>
        <authorList>
            <person name="Spang A."/>
            <person name="Saw J.H."/>
            <person name="Jorgensen S.L."/>
            <person name="Zaremba-Niedzwiedzka K."/>
            <person name="Martijn J."/>
            <person name="Lind A.E."/>
            <person name="van Eijk R."/>
            <person name="Schleper C."/>
            <person name="Guy L."/>
            <person name="Ettema T.J."/>
        </authorList>
    </citation>
    <scope>NUCLEOTIDE SEQUENCE</scope>
</reference>
<evidence type="ECO:0000256" key="1">
    <source>
        <dbReference type="SAM" id="Phobius"/>
    </source>
</evidence>
<dbReference type="AlphaFoldDB" id="A0A0F9EV77"/>
<comment type="caution">
    <text evidence="2">The sequence shown here is derived from an EMBL/GenBank/DDBJ whole genome shotgun (WGS) entry which is preliminary data.</text>
</comment>
<evidence type="ECO:0000313" key="2">
    <source>
        <dbReference type="EMBL" id="KKL78038.1"/>
    </source>
</evidence>
<feature type="transmembrane region" description="Helical" evidence="1">
    <location>
        <begin position="6"/>
        <end position="25"/>
    </location>
</feature>
<dbReference type="EMBL" id="LAZR01023578">
    <property type="protein sequence ID" value="KKL78038.1"/>
    <property type="molecule type" value="Genomic_DNA"/>
</dbReference>
<sequence length="97" mass="10703">MSGVPVWLVTLGAIPLAWGGLWLILKGLRRSAHLIVTMEKAAKIILYELVPNEDDSIKDKVDRAVVLGEETQRALENHLVDHHHGCRSSPEGTPEGF</sequence>
<protein>
    <submittedName>
        <fullName evidence="2">Uncharacterized protein</fullName>
    </submittedName>
</protein>
<keyword evidence="1" id="KW-0812">Transmembrane</keyword>
<gene>
    <name evidence="2" type="ORF">LCGC14_2028850</name>
</gene>
<keyword evidence="1" id="KW-0472">Membrane</keyword>
<proteinExistence type="predicted"/>
<accession>A0A0F9EV77</accession>
<name>A0A0F9EV77_9ZZZZ</name>